<dbReference type="InterPro" id="IPR029062">
    <property type="entry name" value="Class_I_gatase-like"/>
</dbReference>
<reference evidence="5 6" key="1">
    <citation type="submission" date="2019-07" db="EMBL/GenBank/DDBJ databases">
        <title>Whole genome shotgun sequence of Oceanithermus desulfurans NBRC 100063.</title>
        <authorList>
            <person name="Hosoyama A."/>
            <person name="Uohara A."/>
            <person name="Ohji S."/>
            <person name="Ichikawa N."/>
        </authorList>
    </citation>
    <scope>NUCLEOTIDE SEQUENCE [LARGE SCALE GENOMIC DNA]</scope>
    <source>
        <strain evidence="5 6">NBRC 100063</strain>
    </source>
</reference>
<evidence type="ECO:0000256" key="3">
    <source>
        <dbReference type="ARBA" id="ARBA00022801"/>
    </source>
</evidence>
<dbReference type="Gene3D" id="3.40.50.880">
    <property type="match status" value="1"/>
</dbReference>
<sequence>MARRLFLLGGAAALEAASREFVAAAGPDPEPVLLLQGGPGWERYLPRYLEPWKRLGVRRYRVVAPDGDRLDVEAALQAVREATGIFIGGGDTSIYHRLYGAEPLRSALAARYRAGVPLAGLSAGARLASRSCILDPTETGTNAIATVRGLGFVEDVVEAHFDTPRARSWLLAAMRVTGSRRGWGMGDGACLVFEDGRFERVLGGPAYRVEMSDFASGAHVLHELT</sequence>
<evidence type="ECO:0000313" key="5">
    <source>
        <dbReference type="EMBL" id="GEM89207.1"/>
    </source>
</evidence>
<gene>
    <name evidence="5" type="ORF">ODE01S_06410</name>
</gene>
<name>A0A511RJE4_9DEIN</name>
<evidence type="ECO:0000256" key="1">
    <source>
        <dbReference type="ARBA" id="ARBA00006534"/>
    </source>
</evidence>
<dbReference type="SUPFAM" id="SSF52317">
    <property type="entry name" value="Class I glutamine amidotransferase-like"/>
    <property type="match status" value="1"/>
</dbReference>
<protein>
    <recommendedName>
        <fullName evidence="7">Cyanophycinase</fullName>
    </recommendedName>
</protein>
<comment type="caution">
    <text evidence="5">The sequence shown here is derived from an EMBL/GenBank/DDBJ whole genome shotgun (WGS) entry which is preliminary data.</text>
</comment>
<proteinExistence type="inferred from homology"/>
<dbReference type="GO" id="GO:0006508">
    <property type="term" value="P:proteolysis"/>
    <property type="evidence" value="ECO:0007669"/>
    <property type="project" value="UniProtKB-KW"/>
</dbReference>
<dbReference type="Pfam" id="PF03575">
    <property type="entry name" value="Peptidase_S51"/>
    <property type="match status" value="1"/>
</dbReference>
<dbReference type="CDD" id="cd03129">
    <property type="entry name" value="GAT1_Peptidase_E_like"/>
    <property type="match status" value="1"/>
</dbReference>
<dbReference type="AlphaFoldDB" id="A0A511RJE4"/>
<keyword evidence="2" id="KW-0645">Protease</keyword>
<dbReference type="PANTHER" id="PTHR36175:SF1">
    <property type="entry name" value="CYANOPHYCINASE"/>
    <property type="match status" value="1"/>
</dbReference>
<keyword evidence="4" id="KW-0720">Serine protease</keyword>
<dbReference type="GO" id="GO:0008236">
    <property type="term" value="F:serine-type peptidase activity"/>
    <property type="evidence" value="ECO:0007669"/>
    <property type="project" value="UniProtKB-KW"/>
</dbReference>
<dbReference type="PANTHER" id="PTHR36175">
    <property type="entry name" value="CYANOPHYCINASE"/>
    <property type="match status" value="1"/>
</dbReference>
<comment type="similarity">
    <text evidence="1">Belongs to the peptidase S51 family.</text>
</comment>
<accession>A0A511RJE4</accession>
<keyword evidence="3" id="KW-0378">Hydrolase</keyword>
<evidence type="ECO:0000313" key="6">
    <source>
        <dbReference type="Proteomes" id="UP000321827"/>
    </source>
</evidence>
<dbReference type="InterPro" id="IPR005320">
    <property type="entry name" value="Peptidase_S51"/>
</dbReference>
<evidence type="ECO:0008006" key="7">
    <source>
        <dbReference type="Google" id="ProtNLM"/>
    </source>
</evidence>
<organism evidence="5 6">
    <name type="scientific">Oceanithermus desulfurans NBRC 100063</name>
    <dbReference type="NCBI Taxonomy" id="1227550"/>
    <lineage>
        <taxon>Bacteria</taxon>
        <taxon>Thermotogati</taxon>
        <taxon>Deinococcota</taxon>
        <taxon>Deinococci</taxon>
        <taxon>Thermales</taxon>
        <taxon>Thermaceae</taxon>
        <taxon>Oceanithermus</taxon>
    </lineage>
</organism>
<evidence type="ECO:0000256" key="2">
    <source>
        <dbReference type="ARBA" id="ARBA00022670"/>
    </source>
</evidence>
<dbReference type="Proteomes" id="UP000321827">
    <property type="component" value="Unassembled WGS sequence"/>
</dbReference>
<dbReference type="RefSeq" id="WP_183677562.1">
    <property type="nucleotide sequence ID" value="NZ_BJXN01000003.1"/>
</dbReference>
<dbReference type="EMBL" id="BJXN01000003">
    <property type="protein sequence ID" value="GEM89207.1"/>
    <property type="molecule type" value="Genomic_DNA"/>
</dbReference>
<evidence type="ECO:0000256" key="4">
    <source>
        <dbReference type="ARBA" id="ARBA00022825"/>
    </source>
</evidence>